<evidence type="ECO:0000313" key="2">
    <source>
        <dbReference type="Proteomes" id="UP000799536"/>
    </source>
</evidence>
<gene>
    <name evidence="1" type="ORF">GQ43DRAFT_160169</name>
</gene>
<dbReference type="Proteomes" id="UP000799536">
    <property type="component" value="Unassembled WGS sequence"/>
</dbReference>
<accession>A0A9P4N3M3</accession>
<keyword evidence="2" id="KW-1185">Reference proteome</keyword>
<comment type="caution">
    <text evidence="1">The sequence shown here is derived from an EMBL/GenBank/DDBJ whole genome shotgun (WGS) entry which is preliminary data.</text>
</comment>
<evidence type="ECO:0000313" key="1">
    <source>
        <dbReference type="EMBL" id="KAF2205925.1"/>
    </source>
</evidence>
<reference evidence="1" key="1">
    <citation type="journal article" date="2020" name="Stud. Mycol.">
        <title>101 Dothideomycetes genomes: a test case for predicting lifestyles and emergence of pathogens.</title>
        <authorList>
            <person name="Haridas S."/>
            <person name="Albert R."/>
            <person name="Binder M."/>
            <person name="Bloem J."/>
            <person name="Labutti K."/>
            <person name="Salamov A."/>
            <person name="Andreopoulos B."/>
            <person name="Baker S."/>
            <person name="Barry K."/>
            <person name="Bills G."/>
            <person name="Bluhm B."/>
            <person name="Cannon C."/>
            <person name="Castanera R."/>
            <person name="Culley D."/>
            <person name="Daum C."/>
            <person name="Ezra D."/>
            <person name="Gonzalez J."/>
            <person name="Henrissat B."/>
            <person name="Kuo A."/>
            <person name="Liang C."/>
            <person name="Lipzen A."/>
            <person name="Lutzoni F."/>
            <person name="Magnuson J."/>
            <person name="Mondo S."/>
            <person name="Nolan M."/>
            <person name="Ohm R."/>
            <person name="Pangilinan J."/>
            <person name="Park H.-J."/>
            <person name="Ramirez L."/>
            <person name="Alfaro M."/>
            <person name="Sun H."/>
            <person name="Tritt A."/>
            <person name="Yoshinaga Y."/>
            <person name="Zwiers L.-H."/>
            <person name="Turgeon B."/>
            <person name="Goodwin S."/>
            <person name="Spatafora J."/>
            <person name="Crous P."/>
            <person name="Grigoriev I."/>
        </authorList>
    </citation>
    <scope>NUCLEOTIDE SEQUENCE</scope>
    <source>
        <strain evidence="1">ATCC 74209</strain>
    </source>
</reference>
<protein>
    <submittedName>
        <fullName evidence="1">Uncharacterized protein</fullName>
    </submittedName>
</protein>
<dbReference type="AlphaFoldDB" id="A0A9P4N3M3"/>
<organism evidence="1 2">
    <name type="scientific">Delitschia confertaspora ATCC 74209</name>
    <dbReference type="NCBI Taxonomy" id="1513339"/>
    <lineage>
        <taxon>Eukaryota</taxon>
        <taxon>Fungi</taxon>
        <taxon>Dikarya</taxon>
        <taxon>Ascomycota</taxon>
        <taxon>Pezizomycotina</taxon>
        <taxon>Dothideomycetes</taxon>
        <taxon>Pleosporomycetidae</taxon>
        <taxon>Pleosporales</taxon>
        <taxon>Delitschiaceae</taxon>
        <taxon>Delitschia</taxon>
    </lineage>
</organism>
<name>A0A9P4N3M3_9PLEO</name>
<sequence>MHFSGFRTVLEAHCSAVHIHKSQTDKPPPPEFTGFEHTSVARSIRTMLPKTTWRREGSSVTEGFLFNTTSLPFSYNAEVSMPVIPPEVFSLRLSLVRNKFYQLTMRPQAYYSDILQNLSA</sequence>
<dbReference type="EMBL" id="ML993848">
    <property type="protein sequence ID" value="KAF2205925.1"/>
    <property type="molecule type" value="Genomic_DNA"/>
</dbReference>
<dbReference type="OrthoDB" id="3692311at2759"/>
<proteinExistence type="predicted"/>